<protein>
    <recommendedName>
        <fullName evidence="4 7">dTDP-glucose 4,6-dehydratase</fullName>
        <ecNumber evidence="4 7">4.2.1.46</ecNumber>
    </recommendedName>
</protein>
<comment type="cofactor">
    <cofactor evidence="2 7">
        <name>NAD(+)</name>
        <dbReference type="ChEBI" id="CHEBI:57540"/>
    </cofactor>
</comment>
<comment type="catalytic activity">
    <reaction evidence="1 7">
        <text>dTDP-alpha-D-glucose = dTDP-4-dehydro-6-deoxy-alpha-D-glucose + H2O</text>
        <dbReference type="Rhea" id="RHEA:17221"/>
        <dbReference type="ChEBI" id="CHEBI:15377"/>
        <dbReference type="ChEBI" id="CHEBI:57477"/>
        <dbReference type="ChEBI" id="CHEBI:57649"/>
        <dbReference type="EC" id="4.2.1.46"/>
    </reaction>
</comment>
<evidence type="ECO:0000256" key="4">
    <source>
        <dbReference type="ARBA" id="ARBA00011990"/>
    </source>
</evidence>
<evidence type="ECO:0000256" key="3">
    <source>
        <dbReference type="ARBA" id="ARBA00008178"/>
    </source>
</evidence>
<dbReference type="NCBIfam" id="TIGR01181">
    <property type="entry name" value="dTDP_gluc_dehyt"/>
    <property type="match status" value="1"/>
</dbReference>
<comment type="similarity">
    <text evidence="3 7">Belongs to the NAD(P)-dependent epimerase/dehydratase family. dTDP-glucose dehydratase subfamily.</text>
</comment>
<reference evidence="9 10" key="1">
    <citation type="journal article" date="2019" name="ISME J.">
        <title>Insights into ecological role of a new deltaproteobacterial order Candidatus Acidulodesulfobacterales by metagenomics and metatranscriptomics.</title>
        <authorList>
            <person name="Tan S."/>
            <person name="Liu J."/>
            <person name="Fang Y."/>
            <person name="Hedlund B.P."/>
            <person name="Lian Z.H."/>
            <person name="Huang L.Y."/>
            <person name="Li J.T."/>
            <person name="Huang L.N."/>
            <person name="Li W.J."/>
            <person name="Jiang H.C."/>
            <person name="Dong H.L."/>
            <person name="Shu W.S."/>
        </authorList>
    </citation>
    <scope>NUCLEOTIDE SEQUENCE [LARGE SCALE GENOMIC DNA]</scope>
    <source>
        <strain evidence="9">AP2</strain>
    </source>
</reference>
<dbReference type="PANTHER" id="PTHR43000">
    <property type="entry name" value="DTDP-D-GLUCOSE 4,6-DEHYDRATASE-RELATED"/>
    <property type="match status" value="1"/>
</dbReference>
<dbReference type="GO" id="GO:0008460">
    <property type="term" value="F:dTDP-glucose 4,6-dehydratase activity"/>
    <property type="evidence" value="ECO:0007669"/>
    <property type="project" value="UniProtKB-EC"/>
</dbReference>
<evidence type="ECO:0000256" key="2">
    <source>
        <dbReference type="ARBA" id="ARBA00001911"/>
    </source>
</evidence>
<gene>
    <name evidence="9" type="primary">rfbB</name>
    <name evidence="9" type="ORF">EVJ46_01850</name>
</gene>
<sequence>MKTCLVTGGLGFIGTNFIKYLAVHRKDIAIINVDSVTYAANPCNIDEKTTAHYKFYKVDIANNDGLAEVFKKNKIDYVVNFAAESHVDRSIVNPAIFVKTNIEGTLNLLKLSLEHNIEKFLQISTDEVYGSLGKDGLFTEMTPLSPRSPYSASKASADMLVMSFFHTYGMPVLITRCSNNYGQYQFPEKLIPLTIINALTGKDIPLYGDGKNIRDWIYVDDHVRGVLDVLENGRLGEIYNIGGCGEMQNIDIITLILKKLNKPLSLIKYVKDRAGHDRRYAMDFSKISEELGFNPQLNLNDGLDMTISWYLKNEDWWKKIISGDYRHYYKTMYEMR</sequence>
<evidence type="ECO:0000256" key="5">
    <source>
        <dbReference type="ARBA" id="ARBA00023027"/>
    </source>
</evidence>
<dbReference type="InterPro" id="IPR036291">
    <property type="entry name" value="NAD(P)-bd_dom_sf"/>
</dbReference>
<keyword evidence="6 7" id="KW-0456">Lyase</keyword>
<dbReference type="CDD" id="cd05246">
    <property type="entry name" value="dTDP_GD_SDR_e"/>
    <property type="match status" value="1"/>
</dbReference>
<comment type="caution">
    <text evidence="9">The sequence shown here is derived from an EMBL/GenBank/DDBJ whole genome shotgun (WGS) entry which is preliminary data.</text>
</comment>
<dbReference type="AlphaFoldDB" id="A0A519BIA9"/>
<dbReference type="Gene3D" id="3.40.50.720">
    <property type="entry name" value="NAD(P)-binding Rossmann-like Domain"/>
    <property type="match status" value="1"/>
</dbReference>
<dbReference type="GO" id="GO:0009225">
    <property type="term" value="P:nucleotide-sugar metabolic process"/>
    <property type="evidence" value="ECO:0007669"/>
    <property type="project" value="InterPro"/>
</dbReference>
<dbReference type="Proteomes" id="UP000316562">
    <property type="component" value="Unassembled WGS sequence"/>
</dbReference>
<dbReference type="EMBL" id="SGBC01000001">
    <property type="protein sequence ID" value="RZD17005.1"/>
    <property type="molecule type" value="Genomic_DNA"/>
</dbReference>
<evidence type="ECO:0000256" key="1">
    <source>
        <dbReference type="ARBA" id="ARBA00001539"/>
    </source>
</evidence>
<organism evidence="9 10">
    <name type="scientific">Acididesulfobacter guangdongensis</name>
    <dbReference type="NCBI Taxonomy" id="2597225"/>
    <lineage>
        <taxon>Bacteria</taxon>
        <taxon>Deltaproteobacteria</taxon>
        <taxon>Candidatus Acidulodesulfobacterales</taxon>
        <taxon>Candidatus Acididesulfobacter</taxon>
    </lineage>
</organism>
<feature type="domain" description="NAD(P)-binding" evidence="8">
    <location>
        <begin position="5"/>
        <end position="305"/>
    </location>
</feature>
<dbReference type="EC" id="4.2.1.46" evidence="4 7"/>
<dbReference type="Pfam" id="PF16363">
    <property type="entry name" value="GDP_Man_Dehyd"/>
    <property type="match status" value="1"/>
</dbReference>
<dbReference type="SUPFAM" id="SSF51735">
    <property type="entry name" value="NAD(P)-binding Rossmann-fold domains"/>
    <property type="match status" value="1"/>
</dbReference>
<evidence type="ECO:0000313" key="9">
    <source>
        <dbReference type="EMBL" id="RZD17005.1"/>
    </source>
</evidence>
<evidence type="ECO:0000259" key="8">
    <source>
        <dbReference type="Pfam" id="PF16363"/>
    </source>
</evidence>
<accession>A0A519BIA9</accession>
<name>A0A519BIA9_ACIG2</name>
<dbReference type="InterPro" id="IPR005888">
    <property type="entry name" value="dTDP_Gluc_deHydtase"/>
</dbReference>
<evidence type="ECO:0000256" key="7">
    <source>
        <dbReference type="RuleBase" id="RU004473"/>
    </source>
</evidence>
<evidence type="ECO:0000313" key="10">
    <source>
        <dbReference type="Proteomes" id="UP000316562"/>
    </source>
</evidence>
<dbReference type="Gene3D" id="3.90.25.10">
    <property type="entry name" value="UDP-galactose 4-epimerase, domain 1"/>
    <property type="match status" value="1"/>
</dbReference>
<evidence type="ECO:0000256" key="6">
    <source>
        <dbReference type="ARBA" id="ARBA00023239"/>
    </source>
</evidence>
<proteinExistence type="inferred from homology"/>
<keyword evidence="5" id="KW-0520">NAD</keyword>
<dbReference type="InterPro" id="IPR016040">
    <property type="entry name" value="NAD(P)-bd_dom"/>
</dbReference>